<evidence type="ECO:0000256" key="1">
    <source>
        <dbReference type="SAM" id="MobiDB-lite"/>
    </source>
</evidence>
<dbReference type="Proteomes" id="UP000318571">
    <property type="component" value="Chromosome 4"/>
</dbReference>
<organism evidence="2 3">
    <name type="scientific">Tigriopus californicus</name>
    <name type="common">Marine copepod</name>
    <dbReference type="NCBI Taxonomy" id="6832"/>
    <lineage>
        <taxon>Eukaryota</taxon>
        <taxon>Metazoa</taxon>
        <taxon>Ecdysozoa</taxon>
        <taxon>Arthropoda</taxon>
        <taxon>Crustacea</taxon>
        <taxon>Multicrustacea</taxon>
        <taxon>Hexanauplia</taxon>
        <taxon>Copepoda</taxon>
        <taxon>Harpacticoida</taxon>
        <taxon>Harpacticidae</taxon>
        <taxon>Tigriopus</taxon>
    </lineage>
</organism>
<gene>
    <name evidence="2" type="ORF">TCAL_16923</name>
</gene>
<keyword evidence="3" id="KW-1185">Reference proteome</keyword>
<reference evidence="2 3" key="1">
    <citation type="journal article" date="2018" name="Nat. Ecol. Evol.">
        <title>Genomic signatures of mitonuclear coevolution across populations of Tigriopus californicus.</title>
        <authorList>
            <person name="Barreto F.S."/>
            <person name="Watson E.T."/>
            <person name="Lima T.G."/>
            <person name="Willett C.S."/>
            <person name="Edmands S."/>
            <person name="Li W."/>
            <person name="Burton R.S."/>
        </authorList>
    </citation>
    <scope>NUCLEOTIDE SEQUENCE [LARGE SCALE GENOMIC DNA]</scope>
    <source>
        <strain evidence="2 3">San Diego</strain>
    </source>
</reference>
<accession>A0A553NQQ6</accession>
<protein>
    <submittedName>
        <fullName evidence="2">Uncharacterized protein</fullName>
    </submittedName>
</protein>
<proteinExistence type="predicted"/>
<feature type="compositionally biased region" description="Polar residues" evidence="1">
    <location>
        <begin position="105"/>
        <end position="125"/>
    </location>
</feature>
<evidence type="ECO:0000313" key="3">
    <source>
        <dbReference type="Proteomes" id="UP000318571"/>
    </source>
</evidence>
<feature type="region of interest" description="Disordered" evidence="1">
    <location>
        <begin position="105"/>
        <end position="148"/>
    </location>
</feature>
<evidence type="ECO:0000313" key="2">
    <source>
        <dbReference type="EMBL" id="TRY67765.1"/>
    </source>
</evidence>
<name>A0A553NQQ6_TIGCA</name>
<dbReference type="AlphaFoldDB" id="A0A553NQQ6"/>
<comment type="caution">
    <text evidence="2">The sequence shown here is derived from an EMBL/GenBank/DDBJ whole genome shotgun (WGS) entry which is preliminary data.</text>
</comment>
<sequence>MAILPSGTFETMTQDEDERQLNGKFCLAFHQEPTPTYSWLQMAMLSKNLQKASLALNASTVASSTQASSTSGHEFKSLPTAPLRPLSASSASKPITVTTRSTFVVPSTGFNEGSSRTWSGNSPSRPRSAEVPTILSEAGNRGSATPDPSVMMTLMNQSINNTLNRMQMPEGEDYGGVPSDDALMKSSSSRDNLQWNARTTSSSFTFPKSVLTNFLKFLKTNEELIPTSEKTKEQTFKAWDSLELDITWTNESTVKQGNGYE</sequence>
<feature type="region of interest" description="Disordered" evidence="1">
    <location>
        <begin position="65"/>
        <end position="92"/>
    </location>
</feature>
<dbReference type="EMBL" id="VCGU01000011">
    <property type="protein sequence ID" value="TRY67765.1"/>
    <property type="molecule type" value="Genomic_DNA"/>
</dbReference>